<evidence type="ECO:0000313" key="3">
    <source>
        <dbReference type="Proteomes" id="UP001329915"/>
    </source>
</evidence>
<sequence length="491" mass="57656">MLQQIAVNEFKKHLKQAEEAGKINDTNRQAQELEKAIGKFLEMEKTTQRQLQVYIYRPYRDLGRLKFIANSFEEARTYLDKAQRLARTIDDADNFDNICNIKRMLAHCFIVLGLNTKSKTDIEVAKEIISNLKKILHKISLESLVDEIEKEEQIIKGIESNEVYTTIECDLPFPIIAKENEKITFVYKEYECFIEISMKKSPLCPWIVDDHGYLELIEDKYGIANHSHVTLTMQGYINPNETVVMNDSSIFLPLYFGIEALNKFIEVYRVSTKHYWVSRLSDKMITNFSCKIMVGQIELRNVPFSGHGTYRMSSDPPQLREEQFSRLVKYLEKDQLPLWESLLMDAKEYLVIKRYREAIFAINGAFENFLKIKVKERLSRVLDPEVVKSYMNGHPTYDEFFLKDYVNEMQFNEAFKKGIIKYIPPSTFHMIKKCHKFVPFKVSYNKISSMIARIRGNRNEIFHGEDIIDNLEYIVKQSINSFEELVTLFDD</sequence>
<reference evidence="2 3" key="1">
    <citation type="submission" date="2023-04" db="EMBL/GenBank/DDBJ databases">
        <authorList>
            <person name="Hsu D."/>
        </authorList>
    </citation>
    <scope>NUCLEOTIDE SEQUENCE [LARGE SCALE GENOMIC DNA]</scope>
    <source>
        <strain evidence="2 3">MK1</strain>
    </source>
</reference>
<dbReference type="Proteomes" id="UP001329915">
    <property type="component" value="Chromosome"/>
</dbReference>
<keyword evidence="3" id="KW-1185">Reference proteome</keyword>
<feature type="coiled-coil region" evidence="1">
    <location>
        <begin position="16"/>
        <end position="43"/>
    </location>
</feature>
<dbReference type="EMBL" id="CP121694">
    <property type="protein sequence ID" value="WRO21343.1"/>
    <property type="molecule type" value="Genomic_DNA"/>
</dbReference>
<keyword evidence="1" id="KW-0175">Coiled coil</keyword>
<name>A0AAU0UQ81_9FIRM</name>
<accession>A0AAU0UQ81</accession>
<gene>
    <name evidence="2" type="ORF">MFMK1_001151</name>
</gene>
<evidence type="ECO:0000313" key="2">
    <source>
        <dbReference type="EMBL" id="WRO21343.1"/>
    </source>
</evidence>
<dbReference type="KEGG" id="dbc:MFMK1_001151"/>
<organism evidence="2 3">
    <name type="scientific">Metallumcola ferriviriculae</name>
    <dbReference type="NCBI Taxonomy" id="3039180"/>
    <lineage>
        <taxon>Bacteria</taxon>
        <taxon>Bacillati</taxon>
        <taxon>Bacillota</taxon>
        <taxon>Clostridia</taxon>
        <taxon>Neomoorellales</taxon>
        <taxon>Desulfitibacteraceae</taxon>
        <taxon>Metallumcola</taxon>
    </lineage>
</organism>
<dbReference type="RefSeq" id="WP_366924193.1">
    <property type="nucleotide sequence ID" value="NZ_CP121694.1"/>
</dbReference>
<proteinExistence type="predicted"/>
<protein>
    <submittedName>
        <fullName evidence="2">Uncharacterized protein</fullName>
    </submittedName>
</protein>
<evidence type="ECO:0000256" key="1">
    <source>
        <dbReference type="SAM" id="Coils"/>
    </source>
</evidence>
<dbReference type="AlphaFoldDB" id="A0AAU0UQ81"/>